<keyword evidence="10" id="KW-0408">Iron</keyword>
<keyword evidence="13" id="KW-0234">DNA repair</keyword>
<keyword evidence="7" id="KW-0378">Hydrolase</keyword>
<feature type="region of interest" description="Disordered" evidence="18">
    <location>
        <begin position="44"/>
        <end position="104"/>
    </location>
</feature>
<dbReference type="SMART" id="SM00491">
    <property type="entry name" value="HELICc2"/>
    <property type="match status" value="1"/>
</dbReference>
<feature type="compositionally biased region" description="Polar residues" evidence="18">
    <location>
        <begin position="1013"/>
        <end position="1022"/>
    </location>
</feature>
<dbReference type="InterPro" id="IPR013020">
    <property type="entry name" value="Rad3/Chl1-like"/>
</dbReference>
<evidence type="ECO:0000256" key="7">
    <source>
        <dbReference type="ARBA" id="ARBA00022801"/>
    </source>
</evidence>
<evidence type="ECO:0000256" key="15">
    <source>
        <dbReference type="ARBA" id="ARBA00023242"/>
    </source>
</evidence>
<dbReference type="NCBIfam" id="TIGR00604">
    <property type="entry name" value="rad3"/>
    <property type="match status" value="1"/>
</dbReference>
<keyword evidence="5" id="KW-0547">Nucleotide-binding</keyword>
<feature type="region of interest" description="Disordered" evidence="18">
    <location>
        <begin position="933"/>
        <end position="1171"/>
    </location>
</feature>
<feature type="compositionally biased region" description="Polar residues" evidence="18">
    <location>
        <begin position="941"/>
        <end position="970"/>
    </location>
</feature>
<evidence type="ECO:0000259" key="19">
    <source>
        <dbReference type="PROSITE" id="PS51193"/>
    </source>
</evidence>
<keyword evidence="11" id="KW-0411">Iron-sulfur</keyword>
<dbReference type="GO" id="GO:0046872">
    <property type="term" value="F:metal ion binding"/>
    <property type="evidence" value="ECO:0007669"/>
    <property type="project" value="UniProtKB-KW"/>
</dbReference>
<keyword evidence="9" id="KW-0067">ATP-binding</keyword>
<dbReference type="GeneID" id="17037514"/>
<evidence type="ECO:0000256" key="8">
    <source>
        <dbReference type="ARBA" id="ARBA00022806"/>
    </source>
</evidence>
<dbReference type="eggNOG" id="KOG1132">
    <property type="taxonomic scope" value="Eukaryota"/>
</dbReference>
<evidence type="ECO:0000256" key="3">
    <source>
        <dbReference type="ARBA" id="ARBA00022485"/>
    </source>
</evidence>
<organism evidence="20 21">
    <name type="scientific">Coccomyxa subellipsoidea (strain C-169)</name>
    <name type="common">Green microalga</name>
    <dbReference type="NCBI Taxonomy" id="574566"/>
    <lineage>
        <taxon>Eukaryota</taxon>
        <taxon>Viridiplantae</taxon>
        <taxon>Chlorophyta</taxon>
        <taxon>core chlorophytes</taxon>
        <taxon>Trebouxiophyceae</taxon>
        <taxon>Trebouxiophyceae incertae sedis</taxon>
        <taxon>Coccomyxaceae</taxon>
        <taxon>Coccomyxa</taxon>
        <taxon>Coccomyxa subellipsoidea</taxon>
    </lineage>
</organism>
<dbReference type="SMART" id="SM00488">
    <property type="entry name" value="DEXDc2"/>
    <property type="match status" value="1"/>
</dbReference>
<dbReference type="OrthoDB" id="19182at2759"/>
<dbReference type="InterPro" id="IPR014013">
    <property type="entry name" value="Helic_SF1/SF2_ATP-bd_DinG/Rad3"/>
</dbReference>
<keyword evidence="4" id="KW-0479">Metal-binding</keyword>
<feature type="domain" description="Helicase ATP-binding" evidence="19">
    <location>
        <begin position="1"/>
        <end position="301"/>
    </location>
</feature>
<keyword evidence="3" id="KW-0004">4Fe-4S</keyword>
<evidence type="ECO:0000256" key="13">
    <source>
        <dbReference type="ARBA" id="ARBA00023204"/>
    </source>
</evidence>
<dbReference type="GO" id="GO:0003678">
    <property type="term" value="F:DNA helicase activity"/>
    <property type="evidence" value="ECO:0007669"/>
    <property type="project" value="InterPro"/>
</dbReference>
<dbReference type="Proteomes" id="UP000007264">
    <property type="component" value="Unassembled WGS sequence"/>
</dbReference>
<protein>
    <recommendedName>
        <fullName evidence="17">Regulator of telomere elongation helicase 1 homolog</fullName>
    </recommendedName>
</protein>
<keyword evidence="15" id="KW-0539">Nucleus</keyword>
<dbReference type="Gene3D" id="3.40.50.300">
    <property type="entry name" value="P-loop containing nucleotide triphosphate hydrolases"/>
    <property type="match status" value="2"/>
</dbReference>
<dbReference type="GO" id="GO:0006289">
    <property type="term" value="P:nucleotide-excision repair"/>
    <property type="evidence" value="ECO:0007669"/>
    <property type="project" value="TreeGrafter"/>
</dbReference>
<dbReference type="InterPro" id="IPR006555">
    <property type="entry name" value="ATP-dep_Helicase_C"/>
</dbReference>
<feature type="compositionally biased region" description="Polar residues" evidence="18">
    <location>
        <begin position="1035"/>
        <end position="1060"/>
    </location>
</feature>
<dbReference type="SUPFAM" id="SSF52540">
    <property type="entry name" value="P-loop containing nucleoside triphosphate hydrolases"/>
    <property type="match status" value="1"/>
</dbReference>
<dbReference type="EMBL" id="AGSI01000018">
    <property type="protein sequence ID" value="EIE19542.1"/>
    <property type="molecule type" value="Genomic_DNA"/>
</dbReference>
<name>I0YMC3_COCSC</name>
<dbReference type="InterPro" id="IPR045028">
    <property type="entry name" value="DinG/Rad3-like"/>
</dbReference>
<evidence type="ECO:0000256" key="4">
    <source>
        <dbReference type="ARBA" id="ARBA00022723"/>
    </source>
</evidence>
<evidence type="ECO:0000256" key="2">
    <source>
        <dbReference type="ARBA" id="ARBA00009146"/>
    </source>
</evidence>
<dbReference type="CDD" id="cd18788">
    <property type="entry name" value="SF2_C_XPD"/>
    <property type="match status" value="1"/>
</dbReference>
<dbReference type="PROSITE" id="PS51193">
    <property type="entry name" value="HELICASE_ATP_BIND_2"/>
    <property type="match status" value="1"/>
</dbReference>
<keyword evidence="21" id="KW-1185">Reference proteome</keyword>
<dbReference type="Pfam" id="PF13307">
    <property type="entry name" value="Helicase_C_2"/>
    <property type="match status" value="1"/>
</dbReference>
<dbReference type="RefSeq" id="XP_005644086.1">
    <property type="nucleotide sequence ID" value="XM_005644029.1"/>
</dbReference>
<dbReference type="GO" id="GO:0005634">
    <property type="term" value="C:nucleus"/>
    <property type="evidence" value="ECO:0007669"/>
    <property type="project" value="UniProtKB-SubCell"/>
</dbReference>
<feature type="region of interest" description="Disordered" evidence="18">
    <location>
        <begin position="796"/>
        <end position="827"/>
    </location>
</feature>
<evidence type="ECO:0000256" key="1">
    <source>
        <dbReference type="ARBA" id="ARBA00004123"/>
    </source>
</evidence>
<keyword evidence="8 20" id="KW-0347">Helicase</keyword>
<sequence>MAKVIQTVANRENALLEAPTGSGKTLSLLCSALSWQRKLKQEGYSEAWEGRPNIPDDGQGQETPEGKSVKTPPEPISCTPPGSGSAGSTEGEVTPNGAPPREPLPRIFYATRTHSQIAQASRSHYCVHSGVSKKPNVDEECEKLLEDRSCRYFNNLPKVLNGLATYVPQVHDIEDLVQVGKEIKACPYFVARKIAEHAELLFCPYNYLIDPVIRSSMGINIQHAVIIFDEAHNIEDISRDAASVEMERASMVDVQKAFEYKCLEADSREIYGPLADAFGRFANWLKERCERPDVRKQQGAGQRYEGITSGLQMREELEEAGLGKEQVDLLHELYVKARAEEQKKEEPPAPALAEEDGASEHQLQNVASSQAKKKGAGFALGQTSRLLTILNLMYSSNVSDYRLALQRWYRSSQPRRRGRRREDDEEDEVAGWALQFCLWCLNPAVAFHSIAAAARSIILTSGTLSPLDSFASELDTSFPVRFEAPHVINARLQVWAGSICAGPDDVKIAATYEHSLKPDFQDSVGASIAAIAGIVPDGLLVFLPSYVMLDRLMERWKVTGVWAQLQQTKAIVCEPRGTGDAFDAVMSDFYTAIREGRGAIFFAICRGKVSEGLDFTDKNARAVIVVGIPFPNVKDTKVNLKKKYNDAGQRDRSRSLLTGDQWYSQQAFRALNQAVGRCIRHKLDYGAIVLLDRRFSNTANQRHLSRWVRTSINVHESFAPALESMKEFFARLEANPPGNVLPKEPEYPAAKDARTGAAGQNEKTQLKEADAKSSQFASHSQPTLNAVWKHVPSRLRQLPGRPCPPAQRVPALKMEPLPPNHCDAEPAPAALEPAEAQLPPTQTRGRGVEAVFGSALDPTSPASEASTLPPGSGETHPEPRLNSHAEASTSAMFSGGTRRGDGQSSAGPRDAWQSGQQGSYRDFAQREAPIHRSTVEAASPARSTLQPTPGQAPTLAQDTLSPQRPWQQAPANAAQHLMSRSGLHRGRGRGGAPGLLQSPGGPSPSQWGAPNPASFTEQQQQRWGAEDSPGHLHAASSNQSGGLQHGNQPSWPQQSGSGAQESPRESARDTNTQDWVNRCGAPPAWQQPGHVSHDSPGGSCTLAGGDQQVGTPAWQQPGHVSHDSPGGSQTAVRSGQQAGTPAWQQQQQQVLQGGGAHGGPGGNSGRTPGGLVSASWQAQRLPGQLHCPETPPSVSGRDHASWQPAAFSARITHPPHSLAAAATHASAAPTSPPPLQQEAAVREMQAAWTDGECQWVNGQEEASALVELLPVSVVQEWLRADVAENVAYLLNEPGVMHNDMAEVEEKAHEAIQFCFDYARELLEEGGELEQLLNSWACPPPMGMQAIAAACGCGAEPPPLPGMVAAASAALLAHLQSLPSLQAVQEMQAVYAEAGELSFVSSTPVRTQQYASAPQPDAAAWPQSLPNRASVGSASSDSAVDGSGIFTPPHVRSGMLQPPSGAEPHSEGGGYGSPAVPVRDSEAAAEPVPWRSPLPQSDAPLRAPLSPTAANRGREPSFAGEAKLLQAGAEGRTGPKSHAAPLGRDDSGSGGRSGQKRGSDGGNKGGSGGNPAPDQDAAGHERKRCALSRNQAEALARRGGQAAGPRLAAWTQNSDDTDDFMM</sequence>
<dbReference type="GO" id="GO:1990918">
    <property type="term" value="P:double-strand break repair involved in meiotic recombination"/>
    <property type="evidence" value="ECO:0007669"/>
    <property type="project" value="TreeGrafter"/>
</dbReference>
<evidence type="ECO:0000256" key="9">
    <source>
        <dbReference type="ARBA" id="ARBA00022840"/>
    </source>
</evidence>
<comment type="caution">
    <text evidence="20">The sequence shown here is derived from an EMBL/GenBank/DDBJ whole genome shotgun (WGS) entry which is preliminary data.</text>
</comment>
<dbReference type="GO" id="GO:0051539">
    <property type="term" value="F:4 iron, 4 sulfur cluster binding"/>
    <property type="evidence" value="ECO:0007669"/>
    <property type="project" value="UniProtKB-KW"/>
</dbReference>
<feature type="compositionally biased region" description="Low complexity" evidence="18">
    <location>
        <begin position="994"/>
        <end position="1010"/>
    </location>
</feature>
<comment type="subcellular location">
    <subcellularLocation>
        <location evidence="1">Nucleus</location>
    </subcellularLocation>
</comment>
<evidence type="ECO:0000256" key="17">
    <source>
        <dbReference type="ARBA" id="ARBA00073810"/>
    </source>
</evidence>
<evidence type="ECO:0000313" key="21">
    <source>
        <dbReference type="Proteomes" id="UP000007264"/>
    </source>
</evidence>
<accession>I0YMC3</accession>
<evidence type="ECO:0000256" key="16">
    <source>
        <dbReference type="ARBA" id="ARBA00049360"/>
    </source>
</evidence>
<feature type="compositionally biased region" description="Gly residues" evidence="18">
    <location>
        <begin position="1152"/>
        <end position="1168"/>
    </location>
</feature>
<evidence type="ECO:0000256" key="10">
    <source>
        <dbReference type="ARBA" id="ARBA00023004"/>
    </source>
</evidence>
<feature type="region of interest" description="Disordered" evidence="18">
    <location>
        <begin position="339"/>
        <end position="369"/>
    </location>
</feature>
<dbReference type="InterPro" id="IPR006554">
    <property type="entry name" value="Helicase-like_DEXD_c2"/>
</dbReference>
<evidence type="ECO:0000256" key="14">
    <source>
        <dbReference type="ARBA" id="ARBA00023235"/>
    </source>
</evidence>
<evidence type="ECO:0000256" key="18">
    <source>
        <dbReference type="SAM" id="MobiDB-lite"/>
    </source>
</evidence>
<evidence type="ECO:0000256" key="5">
    <source>
        <dbReference type="ARBA" id="ARBA00022741"/>
    </source>
</evidence>
<comment type="catalytic activity">
    <reaction evidence="16">
        <text>ATP + H2O = ADP + phosphate + H(+)</text>
        <dbReference type="Rhea" id="RHEA:13065"/>
        <dbReference type="ChEBI" id="CHEBI:15377"/>
        <dbReference type="ChEBI" id="CHEBI:15378"/>
        <dbReference type="ChEBI" id="CHEBI:30616"/>
        <dbReference type="ChEBI" id="CHEBI:43474"/>
        <dbReference type="ChEBI" id="CHEBI:456216"/>
    </reaction>
</comment>
<keyword evidence="14" id="KW-0413">Isomerase</keyword>
<dbReference type="Pfam" id="PF06733">
    <property type="entry name" value="DEAD_2"/>
    <property type="match status" value="1"/>
</dbReference>
<dbReference type="InterPro" id="IPR027417">
    <property type="entry name" value="P-loop_NTPase"/>
</dbReference>
<keyword evidence="6" id="KW-0227">DNA damage</keyword>
<feature type="region of interest" description="Disordered" evidence="18">
    <location>
        <begin position="854"/>
        <end position="919"/>
    </location>
</feature>
<evidence type="ECO:0000256" key="6">
    <source>
        <dbReference type="ARBA" id="ARBA00022763"/>
    </source>
</evidence>
<keyword evidence="12" id="KW-0238">DNA-binding</keyword>
<dbReference type="GO" id="GO:0016818">
    <property type="term" value="F:hydrolase activity, acting on acid anhydrides, in phosphorus-containing anhydrides"/>
    <property type="evidence" value="ECO:0007669"/>
    <property type="project" value="InterPro"/>
</dbReference>
<feature type="region of interest" description="Disordered" evidence="18">
    <location>
        <begin position="1407"/>
        <end position="1621"/>
    </location>
</feature>
<dbReference type="InterPro" id="IPR002464">
    <property type="entry name" value="DNA/RNA_helicase_DEAH_CS"/>
</dbReference>
<dbReference type="InterPro" id="IPR010614">
    <property type="entry name" value="RAD3-like_helicase_DEAD"/>
</dbReference>
<dbReference type="STRING" id="574566.I0YMC3"/>
<dbReference type="KEGG" id="csl:COCSUDRAFT_58290"/>
<evidence type="ECO:0000313" key="20">
    <source>
        <dbReference type="EMBL" id="EIE19542.1"/>
    </source>
</evidence>
<gene>
    <name evidence="20" type="ORF">COCSUDRAFT_58290</name>
</gene>
<evidence type="ECO:0000256" key="11">
    <source>
        <dbReference type="ARBA" id="ARBA00023014"/>
    </source>
</evidence>
<dbReference type="PANTHER" id="PTHR11472">
    <property type="entry name" value="DNA REPAIR DEAD HELICASE RAD3/XP-D SUBFAMILY MEMBER"/>
    <property type="match status" value="1"/>
</dbReference>
<evidence type="ECO:0000256" key="12">
    <source>
        <dbReference type="ARBA" id="ARBA00023125"/>
    </source>
</evidence>
<dbReference type="PROSITE" id="PS00690">
    <property type="entry name" value="DEAH_ATP_HELICASE"/>
    <property type="match status" value="1"/>
</dbReference>
<dbReference type="GO" id="GO:0003677">
    <property type="term" value="F:DNA binding"/>
    <property type="evidence" value="ECO:0007669"/>
    <property type="project" value="UniProtKB-KW"/>
</dbReference>
<comment type="similarity">
    <text evidence="2">Belongs to the helicase family. RAD3/XPD subfamily.</text>
</comment>
<dbReference type="PANTHER" id="PTHR11472:SF47">
    <property type="entry name" value="FANCONI ANEMIA GROUP J PROTEIN"/>
    <property type="match status" value="1"/>
</dbReference>
<feature type="compositionally biased region" description="Gly residues" evidence="18">
    <location>
        <begin position="1559"/>
        <end position="1568"/>
    </location>
</feature>
<dbReference type="FunFam" id="3.40.50.300:FF:000431">
    <property type="entry name" value="Regulator of telomere elongation helicase 1"/>
    <property type="match status" value="1"/>
</dbReference>
<dbReference type="GO" id="GO:0005524">
    <property type="term" value="F:ATP binding"/>
    <property type="evidence" value="ECO:0007669"/>
    <property type="project" value="UniProtKB-KW"/>
</dbReference>
<feature type="compositionally biased region" description="Low complexity" evidence="18">
    <location>
        <begin position="1135"/>
        <end position="1151"/>
    </location>
</feature>
<proteinExistence type="inferred from homology"/>
<reference evidence="20 21" key="1">
    <citation type="journal article" date="2012" name="Genome Biol.">
        <title>The genome of the polar eukaryotic microalga coccomyxa subellipsoidea reveals traits of cold adaptation.</title>
        <authorList>
            <person name="Blanc G."/>
            <person name="Agarkova I."/>
            <person name="Grimwood J."/>
            <person name="Kuo A."/>
            <person name="Brueggeman A."/>
            <person name="Dunigan D."/>
            <person name="Gurnon J."/>
            <person name="Ladunga I."/>
            <person name="Lindquist E."/>
            <person name="Lucas S."/>
            <person name="Pangilinan J."/>
            <person name="Proschold T."/>
            <person name="Salamov A."/>
            <person name="Schmutz J."/>
            <person name="Weeks D."/>
            <person name="Yamada T."/>
            <person name="Claverie J.M."/>
            <person name="Grigoriev I."/>
            <person name="Van Etten J."/>
            <person name="Lomsadze A."/>
            <person name="Borodovsky M."/>
        </authorList>
    </citation>
    <scope>NUCLEOTIDE SEQUENCE [LARGE SCALE GENOMIC DNA]</scope>
    <source>
        <strain evidence="20 21">C-169</strain>
    </source>
</reference>
<feature type="compositionally biased region" description="Low complexity" evidence="18">
    <location>
        <begin position="1428"/>
        <end position="1443"/>
    </location>
</feature>